<dbReference type="Gramene" id="PRQ35507">
    <property type="protein sequence ID" value="PRQ35507"/>
    <property type="gene ID" value="RchiOBHm_Chr5g0080791"/>
</dbReference>
<dbReference type="OrthoDB" id="1937254at2759"/>
<dbReference type="PANTHER" id="PTHR45786:SF74">
    <property type="entry name" value="ATP-DEPENDENT DNA HELICASE"/>
    <property type="match status" value="1"/>
</dbReference>
<evidence type="ECO:0008006" key="4">
    <source>
        <dbReference type="Google" id="ProtNLM"/>
    </source>
</evidence>
<dbReference type="EMBL" id="PDCK01000043">
    <property type="protein sequence ID" value="PRQ35507.1"/>
    <property type="molecule type" value="Genomic_DNA"/>
</dbReference>
<evidence type="ECO:0000256" key="1">
    <source>
        <dbReference type="SAM" id="MobiDB-lite"/>
    </source>
</evidence>
<proteinExistence type="predicted"/>
<dbReference type="Proteomes" id="UP000238479">
    <property type="component" value="Chromosome 5"/>
</dbReference>
<dbReference type="PANTHER" id="PTHR45786">
    <property type="entry name" value="DNA BINDING PROTEIN-LIKE"/>
    <property type="match status" value="1"/>
</dbReference>
<gene>
    <name evidence="2" type="ORF">RchiOBHm_Chr5g0080791</name>
</gene>
<reference evidence="2 3" key="1">
    <citation type="journal article" date="2018" name="Nat. Genet.">
        <title>The Rosa genome provides new insights in the design of modern roses.</title>
        <authorList>
            <person name="Bendahmane M."/>
        </authorList>
    </citation>
    <scope>NUCLEOTIDE SEQUENCE [LARGE SCALE GENOMIC DNA]</scope>
    <source>
        <strain evidence="3">cv. Old Blush</strain>
    </source>
</reference>
<dbReference type="STRING" id="74649.A0A2P6QMW8"/>
<evidence type="ECO:0000313" key="3">
    <source>
        <dbReference type="Proteomes" id="UP000238479"/>
    </source>
</evidence>
<accession>A0A2P6QMW8</accession>
<comment type="caution">
    <text evidence="2">The sequence shown here is derived from an EMBL/GenBank/DDBJ whole genome shotgun (WGS) entry which is preliminary data.</text>
</comment>
<name>A0A2P6QMW8_ROSCH</name>
<feature type="region of interest" description="Disordered" evidence="1">
    <location>
        <begin position="1"/>
        <end position="53"/>
    </location>
</feature>
<sequence>METYSNAVSDPMPKRRKSKRDLLLQNAESVDKRKRRKTTSAETSCNSGPSMSNIQEVEKVVLHEHSIGQASYQRNKHGPTSTYLDFGDMAHVCTDCDALFWLNESKKRVSRKAAPIYTKCCQEGRIKLQTPHPTPPFLEKLLDPNNGPQSVLFRQNIRAYNSMFAFTSIGAKIDRTINDGSGPYVFKISGQVHHLMGTLLPSQDEPPKFAQLYVYAVKMKLQIEFKQLTVTEQIKISIQTLLKV</sequence>
<protein>
    <recommendedName>
        <fullName evidence="4">Helitron helicase-like domain-containing protein</fullName>
    </recommendedName>
</protein>
<evidence type="ECO:0000313" key="2">
    <source>
        <dbReference type="EMBL" id="PRQ35507.1"/>
    </source>
</evidence>
<keyword evidence="3" id="KW-1185">Reference proteome</keyword>
<feature type="compositionally biased region" description="Polar residues" evidence="1">
    <location>
        <begin position="40"/>
        <end position="53"/>
    </location>
</feature>
<dbReference type="AlphaFoldDB" id="A0A2P6QMW8"/>
<organism evidence="2 3">
    <name type="scientific">Rosa chinensis</name>
    <name type="common">China rose</name>
    <dbReference type="NCBI Taxonomy" id="74649"/>
    <lineage>
        <taxon>Eukaryota</taxon>
        <taxon>Viridiplantae</taxon>
        <taxon>Streptophyta</taxon>
        <taxon>Embryophyta</taxon>
        <taxon>Tracheophyta</taxon>
        <taxon>Spermatophyta</taxon>
        <taxon>Magnoliopsida</taxon>
        <taxon>eudicotyledons</taxon>
        <taxon>Gunneridae</taxon>
        <taxon>Pentapetalae</taxon>
        <taxon>rosids</taxon>
        <taxon>fabids</taxon>
        <taxon>Rosales</taxon>
        <taxon>Rosaceae</taxon>
        <taxon>Rosoideae</taxon>
        <taxon>Rosoideae incertae sedis</taxon>
        <taxon>Rosa</taxon>
    </lineage>
</organism>